<organism evidence="2">
    <name type="scientific">Ruminococcus flavefaciens</name>
    <dbReference type="NCBI Taxonomy" id="1265"/>
    <lineage>
        <taxon>Bacteria</taxon>
        <taxon>Bacillati</taxon>
        <taxon>Bacillota</taxon>
        <taxon>Clostridia</taxon>
        <taxon>Eubacteriales</taxon>
        <taxon>Oscillospiraceae</taxon>
        <taxon>Ruminococcus</taxon>
    </lineage>
</organism>
<proteinExistence type="predicted"/>
<protein>
    <submittedName>
        <fullName evidence="2">Beta-glucosidase</fullName>
    </submittedName>
</protein>
<dbReference type="EMBL" id="X56082">
    <property type="protein sequence ID" value="CAA39560.1"/>
    <property type="molecule type" value="Genomic_DNA"/>
</dbReference>
<reference evidence="2" key="1">
    <citation type="submission" date="1990-09" db="EMBL/GenBank/DDBJ databases">
        <title>Nucleotide sequence of a cellulase gene complex from Ruminococcus flavefaciens strain 186 coding for multi-cellulase activities.</title>
        <authorList>
            <person name="Huang C.M."/>
            <person name="Asmundson R.V."/>
            <person name="Yu P.L."/>
        </authorList>
    </citation>
    <scope>NUCLEOTIDE SEQUENCE</scope>
    <source>
        <strain evidence="2">186</strain>
    </source>
</reference>
<dbReference type="AlphaFoldDB" id="Q52748"/>
<sequence>SAGYASLRYVSSPSGAGLDAIVRTVTLGRGSPTGLLRAGTRTGVGLCGAPGKMTVRETYGAVTWTRRRARVGGTGPSYGYWYTNCGGKLRASVRTLWELARTRSTGAVSGYPAGRGLAKDTGGTALLSGYPASAATVVPNETLAPTSSAHVGYVRAGALPVLSELSYVASTSGAAVALRWAALRSEAASGSASEATPTAATVRAPNMSTELLATLPGCERASANNASTGAPRRPEAPADKKRADRARAIRPARDAGEPSLAAKRQPDLYRTNSGYKALARVRSLRVQRYASVASERIVAGASRAGSIERDRAIRAIVSTFDPSSTIVCSIVRVVRIVRAYLPLSTRQAASYSRAIASSDRVELYYISRYIYGGRRAPTTALPYSANLRSVYYASYALSVEAIQRGLRYVYARTRVLWRVLDDRIYSYARTGGSA</sequence>
<evidence type="ECO:0000313" key="2">
    <source>
        <dbReference type="EMBL" id="CAA39560.1"/>
    </source>
</evidence>
<feature type="compositionally biased region" description="Basic and acidic residues" evidence="1">
    <location>
        <begin position="232"/>
        <end position="256"/>
    </location>
</feature>
<dbReference type="PIR" id="S21324">
    <property type="entry name" value="S21324"/>
</dbReference>
<name>Q52748_RUMFL</name>
<accession>Q52748</accession>
<evidence type="ECO:0000256" key="1">
    <source>
        <dbReference type="SAM" id="MobiDB-lite"/>
    </source>
</evidence>
<feature type="region of interest" description="Disordered" evidence="1">
    <location>
        <begin position="221"/>
        <end position="261"/>
    </location>
</feature>